<dbReference type="Gene3D" id="2.60.120.1360">
    <property type="match status" value="1"/>
</dbReference>
<protein>
    <recommendedName>
        <fullName evidence="4">SGNH hydrolase-type esterase domain-containing protein</fullName>
    </recommendedName>
</protein>
<feature type="chain" id="PRO_5046115595" description="SGNH hydrolase-type esterase domain-containing protein" evidence="1">
    <location>
        <begin position="23"/>
        <end position="437"/>
    </location>
</feature>
<dbReference type="Gene3D" id="3.40.50.1110">
    <property type="entry name" value="SGNH hydrolase"/>
    <property type="match status" value="1"/>
</dbReference>
<feature type="signal peptide" evidence="1">
    <location>
        <begin position="1"/>
        <end position="22"/>
    </location>
</feature>
<dbReference type="Proteomes" id="UP001226434">
    <property type="component" value="Unassembled WGS sequence"/>
</dbReference>
<sequence length="437" mass="48352">MNNAKKVLLFTILASLSLSVFSLLPNIKTRDYTIKKIDLFSDIKKDTEKSATSQPSAIVPIDKQEEKKFDTYSVPGQIINFSAKTTQPALAGFIKKLVKVKKERKGKVRIAFFGDSMIEADLITQDLRSTLQQTFGGSGVGFVPVNDISASLRITVNSKSSNDWIKRNYKSENTDGLFISGNVFSSATGSWLSVKDNTAKDAVEISLLYGKGSGDIMLDNNIIQIPKGDEFNIKKLKIANSVEVKIQTPGMRVFGTSFESSSGVIVDNFSFRGISGVEINKLNDDLLAQINIKRPYDLIILEYGVNVLFRPNDTNFDWYCKKMVPSLTKIKKAFPEADILMISTGDRAFRKGDKWESGIGVPNLVKAQALMAFENHVSFFNLYETMGGKNSIVDWANSNPPLANKDYVHPNHSGAKKVAAFLSDAIMHEANKIDSNK</sequence>
<keyword evidence="3" id="KW-1185">Reference proteome</keyword>
<accession>A0ABT6R8A1</accession>
<gene>
    <name evidence="2" type="ORF">QJ048_03350</name>
</gene>
<dbReference type="SUPFAM" id="SSF52266">
    <property type="entry name" value="SGNH hydrolase"/>
    <property type="match status" value="1"/>
</dbReference>
<dbReference type="RefSeq" id="WP_282332913.1">
    <property type="nucleotide sequence ID" value="NZ_JASBRG010000001.1"/>
</dbReference>
<name>A0ABT6R8A1_9BACT</name>
<reference evidence="2 3" key="1">
    <citation type="submission" date="2023-05" db="EMBL/GenBank/DDBJ databases">
        <title>Genome sequence of Pinibacter sp. MAH-24.</title>
        <authorList>
            <person name="Huq M.A."/>
        </authorList>
    </citation>
    <scope>NUCLEOTIDE SEQUENCE [LARGE SCALE GENOMIC DNA]</scope>
    <source>
        <strain evidence="2 3">MAH-24</strain>
    </source>
</reference>
<evidence type="ECO:0000313" key="3">
    <source>
        <dbReference type="Proteomes" id="UP001226434"/>
    </source>
</evidence>
<evidence type="ECO:0000313" key="2">
    <source>
        <dbReference type="EMBL" id="MDI3318790.1"/>
    </source>
</evidence>
<comment type="caution">
    <text evidence="2">The sequence shown here is derived from an EMBL/GenBank/DDBJ whole genome shotgun (WGS) entry which is preliminary data.</text>
</comment>
<evidence type="ECO:0008006" key="4">
    <source>
        <dbReference type="Google" id="ProtNLM"/>
    </source>
</evidence>
<keyword evidence="1" id="KW-0732">Signal</keyword>
<dbReference type="EMBL" id="JASBRG010000001">
    <property type="protein sequence ID" value="MDI3318790.1"/>
    <property type="molecule type" value="Genomic_DNA"/>
</dbReference>
<dbReference type="InterPro" id="IPR036514">
    <property type="entry name" value="SGNH_hydro_sf"/>
</dbReference>
<proteinExistence type="predicted"/>
<organism evidence="2 3">
    <name type="scientific">Pinibacter soli</name>
    <dbReference type="NCBI Taxonomy" id="3044211"/>
    <lineage>
        <taxon>Bacteria</taxon>
        <taxon>Pseudomonadati</taxon>
        <taxon>Bacteroidota</taxon>
        <taxon>Chitinophagia</taxon>
        <taxon>Chitinophagales</taxon>
        <taxon>Chitinophagaceae</taxon>
        <taxon>Pinibacter</taxon>
    </lineage>
</organism>
<evidence type="ECO:0000256" key="1">
    <source>
        <dbReference type="SAM" id="SignalP"/>
    </source>
</evidence>